<evidence type="ECO:0000313" key="3">
    <source>
        <dbReference type="Proteomes" id="UP001293593"/>
    </source>
</evidence>
<organism evidence="2 3">
    <name type="scientific">Acacia crassicarpa</name>
    <name type="common">northern wattle</name>
    <dbReference type="NCBI Taxonomy" id="499986"/>
    <lineage>
        <taxon>Eukaryota</taxon>
        <taxon>Viridiplantae</taxon>
        <taxon>Streptophyta</taxon>
        <taxon>Embryophyta</taxon>
        <taxon>Tracheophyta</taxon>
        <taxon>Spermatophyta</taxon>
        <taxon>Magnoliopsida</taxon>
        <taxon>eudicotyledons</taxon>
        <taxon>Gunneridae</taxon>
        <taxon>Pentapetalae</taxon>
        <taxon>rosids</taxon>
        <taxon>fabids</taxon>
        <taxon>Fabales</taxon>
        <taxon>Fabaceae</taxon>
        <taxon>Caesalpinioideae</taxon>
        <taxon>mimosoid clade</taxon>
        <taxon>Acacieae</taxon>
        <taxon>Acacia</taxon>
    </lineage>
</organism>
<dbReference type="AlphaFoldDB" id="A0AAE1JGK6"/>
<keyword evidence="1" id="KW-0472">Membrane</keyword>
<proteinExistence type="predicted"/>
<protein>
    <submittedName>
        <fullName evidence="2">Uncharacterized protein</fullName>
    </submittedName>
</protein>
<reference evidence="2" key="1">
    <citation type="submission" date="2023-10" db="EMBL/GenBank/DDBJ databases">
        <title>Chromosome-level genome of the transformable northern wattle, Acacia crassicarpa.</title>
        <authorList>
            <person name="Massaro I."/>
            <person name="Sinha N.R."/>
            <person name="Poethig S."/>
            <person name="Leichty A.R."/>
        </authorList>
    </citation>
    <scope>NUCLEOTIDE SEQUENCE</scope>
    <source>
        <strain evidence="2">Acra3RX</strain>
        <tissue evidence="2">Leaf</tissue>
    </source>
</reference>
<sequence>MALSLSPFFRFRLTTPWPVPIFAVTWMVLLTFMVVVATFLPESVFCLGHFTFFFLLQPVQEGLLFQDAVLRHRPQIDPCGGSGCGAPRARITGGAISHGWKKLKEWSEIVAGPRWKKTFIRCFKKGSYNGYKKQGLFRYTASSCAQILSSSYFLRCPT</sequence>
<name>A0AAE1JGK6_9FABA</name>
<keyword evidence="1" id="KW-1133">Transmembrane helix</keyword>
<dbReference type="PANTHER" id="PTHR47076">
    <property type="entry name" value="NHL DOMAIN PROTEIN"/>
    <property type="match status" value="1"/>
</dbReference>
<dbReference type="Proteomes" id="UP001293593">
    <property type="component" value="Unassembled WGS sequence"/>
</dbReference>
<keyword evidence="1" id="KW-0812">Transmembrane</keyword>
<evidence type="ECO:0000256" key="1">
    <source>
        <dbReference type="SAM" id="Phobius"/>
    </source>
</evidence>
<dbReference type="EMBL" id="JAWXYG010000007">
    <property type="protein sequence ID" value="KAK4268367.1"/>
    <property type="molecule type" value="Genomic_DNA"/>
</dbReference>
<keyword evidence="3" id="KW-1185">Reference proteome</keyword>
<feature type="transmembrane region" description="Helical" evidence="1">
    <location>
        <begin position="20"/>
        <end position="40"/>
    </location>
</feature>
<comment type="caution">
    <text evidence="2">The sequence shown here is derived from an EMBL/GenBank/DDBJ whole genome shotgun (WGS) entry which is preliminary data.</text>
</comment>
<evidence type="ECO:0000313" key="2">
    <source>
        <dbReference type="EMBL" id="KAK4268367.1"/>
    </source>
</evidence>
<accession>A0AAE1JGK6</accession>
<gene>
    <name evidence="2" type="ORF">QN277_025035</name>
</gene>
<dbReference type="PANTHER" id="PTHR47076:SF1">
    <property type="entry name" value="NHL DOMAIN PROTEIN"/>
    <property type="match status" value="1"/>
</dbReference>